<proteinExistence type="predicted"/>
<dbReference type="Proteomes" id="UP000259273">
    <property type="component" value="Unassembled WGS sequence"/>
</dbReference>
<keyword evidence="1" id="KW-0472">Membrane</keyword>
<evidence type="ECO:0000313" key="2">
    <source>
        <dbReference type="EMBL" id="HAN29276.1"/>
    </source>
</evidence>
<comment type="caution">
    <text evidence="2">The sequence shown here is derived from an EMBL/GenBank/DDBJ whole genome shotgun (WGS) entry which is preliminary data.</text>
</comment>
<feature type="transmembrane region" description="Helical" evidence="1">
    <location>
        <begin position="150"/>
        <end position="173"/>
    </location>
</feature>
<evidence type="ECO:0000313" key="3">
    <source>
        <dbReference type="Proteomes" id="UP000259273"/>
    </source>
</evidence>
<name>A0A3C1KSV0_9GAMM</name>
<dbReference type="EMBL" id="DMND01000220">
    <property type="protein sequence ID" value="HAN29276.1"/>
    <property type="molecule type" value="Genomic_DNA"/>
</dbReference>
<evidence type="ECO:0000256" key="1">
    <source>
        <dbReference type="SAM" id="Phobius"/>
    </source>
</evidence>
<keyword evidence="1" id="KW-0812">Transmembrane</keyword>
<organism evidence="2 3">
    <name type="scientific">Haliea salexigens</name>
    <dbReference type="NCBI Taxonomy" id="287487"/>
    <lineage>
        <taxon>Bacteria</taxon>
        <taxon>Pseudomonadati</taxon>
        <taxon>Pseudomonadota</taxon>
        <taxon>Gammaproteobacteria</taxon>
        <taxon>Cellvibrionales</taxon>
        <taxon>Halieaceae</taxon>
        <taxon>Haliea</taxon>
    </lineage>
</organism>
<gene>
    <name evidence="2" type="ORF">DCP75_16450</name>
</gene>
<reference evidence="2 3" key="1">
    <citation type="journal article" date="2018" name="Nat. Biotechnol.">
        <title>A standardized bacterial taxonomy based on genome phylogeny substantially revises the tree of life.</title>
        <authorList>
            <person name="Parks D.H."/>
            <person name="Chuvochina M."/>
            <person name="Waite D.W."/>
            <person name="Rinke C."/>
            <person name="Skarshewski A."/>
            <person name="Chaumeil P.A."/>
            <person name="Hugenholtz P."/>
        </authorList>
    </citation>
    <scope>NUCLEOTIDE SEQUENCE [LARGE SCALE GENOMIC DNA]</scope>
    <source>
        <strain evidence="2">UBA9158</strain>
    </source>
</reference>
<dbReference type="AlphaFoldDB" id="A0A3C1KSV0"/>
<feature type="non-terminal residue" evidence="2">
    <location>
        <position position="243"/>
    </location>
</feature>
<keyword evidence="1" id="KW-1133">Transmembrane helix</keyword>
<feature type="transmembrane region" description="Helical" evidence="1">
    <location>
        <begin position="180"/>
        <end position="197"/>
    </location>
</feature>
<sequence>MAPAASSLDPGGGQPRVVQLSGEGVVAFQLPCPSSQQILQLRVQDTGALGAMWLERWPVQSPRKPPFLATGPFEDQVISLPLAGAATGAEAGRLCRLVLRGQPGAEITLMPVDWQPISLLTRLDGMFDDWFTARAWGLASINFHSTVVQAWHGLSPNVVLGLLFISLGIVGYWRWRTRFLLWWMLACWLLLDLPWQWRLLEQATATGKQFASLPAQSRPGATADALRWRFAERVVARVSAADS</sequence>
<accession>A0A3C1KSV0</accession>
<protein>
    <submittedName>
        <fullName evidence="2">Uncharacterized protein</fullName>
    </submittedName>
</protein>